<keyword evidence="3 6" id="KW-0812">Transmembrane</keyword>
<feature type="transmembrane region" description="Helical" evidence="6">
    <location>
        <begin position="170"/>
        <end position="189"/>
    </location>
</feature>
<feature type="transmembrane region" description="Helical" evidence="6">
    <location>
        <begin position="423"/>
        <end position="440"/>
    </location>
</feature>
<feature type="transmembrane region" description="Helical" evidence="6">
    <location>
        <begin position="300"/>
        <end position="325"/>
    </location>
</feature>
<evidence type="ECO:0000313" key="9">
    <source>
        <dbReference type="Proteomes" id="UP000319257"/>
    </source>
</evidence>
<dbReference type="Pfam" id="PF07690">
    <property type="entry name" value="MFS_1"/>
    <property type="match status" value="1"/>
</dbReference>
<dbReference type="GO" id="GO:0022857">
    <property type="term" value="F:transmembrane transporter activity"/>
    <property type="evidence" value="ECO:0007669"/>
    <property type="project" value="InterPro"/>
</dbReference>
<comment type="subcellular location">
    <subcellularLocation>
        <location evidence="1">Membrane</location>
        <topology evidence="1">Multi-pass membrane protein</topology>
    </subcellularLocation>
</comment>
<keyword evidence="2" id="KW-0813">Transport</keyword>
<feature type="transmembrane region" description="Helical" evidence="6">
    <location>
        <begin position="112"/>
        <end position="130"/>
    </location>
</feature>
<dbReference type="InterPro" id="IPR011701">
    <property type="entry name" value="MFS"/>
</dbReference>
<feature type="transmembrane region" description="Helical" evidence="6">
    <location>
        <begin position="142"/>
        <end position="164"/>
    </location>
</feature>
<dbReference type="InterPro" id="IPR036259">
    <property type="entry name" value="MFS_trans_sf"/>
</dbReference>
<evidence type="ECO:0000256" key="2">
    <source>
        <dbReference type="ARBA" id="ARBA00022448"/>
    </source>
</evidence>
<evidence type="ECO:0000259" key="7">
    <source>
        <dbReference type="PROSITE" id="PS50850"/>
    </source>
</evidence>
<dbReference type="InterPro" id="IPR020846">
    <property type="entry name" value="MFS_dom"/>
</dbReference>
<evidence type="ECO:0000313" key="8">
    <source>
        <dbReference type="EMBL" id="TPX11605.1"/>
    </source>
</evidence>
<accession>A0A507ALT6</accession>
<protein>
    <recommendedName>
        <fullName evidence="7">Major facilitator superfamily (MFS) profile domain-containing protein</fullName>
    </recommendedName>
</protein>
<dbReference type="Gene3D" id="1.20.1250.20">
    <property type="entry name" value="MFS general substrate transporter like domains"/>
    <property type="match status" value="1"/>
</dbReference>
<proteinExistence type="predicted"/>
<evidence type="ECO:0000256" key="1">
    <source>
        <dbReference type="ARBA" id="ARBA00004141"/>
    </source>
</evidence>
<dbReference type="EMBL" id="SKBQ01000047">
    <property type="protein sequence ID" value="TPX11605.1"/>
    <property type="molecule type" value="Genomic_DNA"/>
</dbReference>
<feature type="transmembrane region" description="Helical" evidence="6">
    <location>
        <begin position="337"/>
        <end position="357"/>
    </location>
</feature>
<sequence length="521" mass="57456">MEVITYNADIKKSVSGLEATSVVAGQISNIAKIVADPEAAEKDKALALLSRTNHVPFDPNSPEAKRVLRKIDFTIMPLLLFVYVLMLVDKNSLSYANIMGIKQDTHLSASQYSWLGSIVYFGYLAGEIPVTVSMQRIPLAKFFSVMIIAWGIIVVCHGACKNFAGLMVARFLLGSIEVCAAPVSIYILGSWYSKKEQVSRVAIWYTSSGWGHMAGGFCAWIIYQAPSFRWQALFLFEGGVTILLGIVLWFLLAASPTDARWLSDDEKRIALERCRDNKTGTEVWKFDRAQLIEAFCDPRFYLIFLFLVSTGLPNGGLTVFGPTIISAFGFTAEQTTLLSMAPGAAAVAGSLVSLMVAKYTSRTIAGISTLLLSCIGTVMMLAIPPSHAAARYGGYILTLQFPVSVLFVITFMTAGVGGSTKKLAFGASYQLGYTVGNIIGPQTYRESDAPNYYTAKYTMLAFLILCIFLVAAMGSLHWLWNRRRDQRDKLDSQNGIIHEVIENEEFADLTDFKIRSFRYPI</sequence>
<name>A0A507ALT6_9PEZI</name>
<feature type="transmembrane region" description="Helical" evidence="6">
    <location>
        <begin position="201"/>
        <end position="223"/>
    </location>
</feature>
<dbReference type="PROSITE" id="PS50850">
    <property type="entry name" value="MFS"/>
    <property type="match status" value="1"/>
</dbReference>
<feature type="transmembrane region" description="Helical" evidence="6">
    <location>
        <begin position="395"/>
        <end position="416"/>
    </location>
</feature>
<evidence type="ECO:0000256" key="5">
    <source>
        <dbReference type="ARBA" id="ARBA00023136"/>
    </source>
</evidence>
<keyword evidence="9" id="KW-1185">Reference proteome</keyword>
<dbReference type="GeneID" id="41975031"/>
<feature type="transmembrane region" description="Helical" evidence="6">
    <location>
        <begin position="71"/>
        <end position="88"/>
    </location>
</feature>
<feature type="transmembrane region" description="Helical" evidence="6">
    <location>
        <begin position="364"/>
        <end position="383"/>
    </location>
</feature>
<feature type="transmembrane region" description="Helical" evidence="6">
    <location>
        <begin position="229"/>
        <end position="252"/>
    </location>
</feature>
<gene>
    <name evidence="8" type="ORF">E0L32_007584</name>
</gene>
<dbReference type="SUPFAM" id="SSF103473">
    <property type="entry name" value="MFS general substrate transporter"/>
    <property type="match status" value="1"/>
</dbReference>
<comment type="caution">
    <text evidence="8">The sequence shown here is derived from an EMBL/GenBank/DDBJ whole genome shotgun (WGS) entry which is preliminary data.</text>
</comment>
<organism evidence="8 9">
    <name type="scientific">Thyridium curvatum</name>
    <dbReference type="NCBI Taxonomy" id="1093900"/>
    <lineage>
        <taxon>Eukaryota</taxon>
        <taxon>Fungi</taxon>
        <taxon>Dikarya</taxon>
        <taxon>Ascomycota</taxon>
        <taxon>Pezizomycotina</taxon>
        <taxon>Sordariomycetes</taxon>
        <taxon>Sordariomycetidae</taxon>
        <taxon>Thyridiales</taxon>
        <taxon>Thyridiaceae</taxon>
        <taxon>Thyridium</taxon>
    </lineage>
</organism>
<feature type="domain" description="Major facilitator superfamily (MFS) profile" evidence="7">
    <location>
        <begin position="75"/>
        <end position="484"/>
    </location>
</feature>
<evidence type="ECO:0000256" key="4">
    <source>
        <dbReference type="ARBA" id="ARBA00022989"/>
    </source>
</evidence>
<evidence type="ECO:0000256" key="6">
    <source>
        <dbReference type="SAM" id="Phobius"/>
    </source>
</evidence>
<evidence type="ECO:0000256" key="3">
    <source>
        <dbReference type="ARBA" id="ARBA00022692"/>
    </source>
</evidence>
<keyword evidence="5 6" id="KW-0472">Membrane</keyword>
<dbReference type="PANTHER" id="PTHR43791">
    <property type="entry name" value="PERMEASE-RELATED"/>
    <property type="match status" value="1"/>
</dbReference>
<feature type="transmembrane region" description="Helical" evidence="6">
    <location>
        <begin position="460"/>
        <end position="480"/>
    </location>
</feature>
<dbReference type="AlphaFoldDB" id="A0A507ALT6"/>
<dbReference type="Proteomes" id="UP000319257">
    <property type="component" value="Unassembled WGS sequence"/>
</dbReference>
<keyword evidence="4 6" id="KW-1133">Transmembrane helix</keyword>
<reference evidence="8 9" key="1">
    <citation type="submission" date="2019-06" db="EMBL/GenBank/DDBJ databases">
        <title>Draft genome sequence of the filamentous fungus Phialemoniopsis curvata isolated from diesel fuel.</title>
        <authorList>
            <person name="Varaljay V.A."/>
            <person name="Lyon W.J."/>
            <person name="Crouch A.L."/>
            <person name="Drake C.E."/>
            <person name="Hollomon J.M."/>
            <person name="Nadeau L.J."/>
            <person name="Nunn H.S."/>
            <person name="Stevenson B.S."/>
            <person name="Bojanowski C.L."/>
            <person name="Crookes-Goodson W.J."/>
        </authorList>
    </citation>
    <scope>NUCLEOTIDE SEQUENCE [LARGE SCALE GENOMIC DNA]</scope>
    <source>
        <strain evidence="8 9">D216</strain>
    </source>
</reference>
<dbReference type="InParanoid" id="A0A507ALT6"/>
<dbReference type="GO" id="GO:0016020">
    <property type="term" value="C:membrane"/>
    <property type="evidence" value="ECO:0007669"/>
    <property type="project" value="UniProtKB-SubCell"/>
</dbReference>
<dbReference type="RefSeq" id="XP_030993316.1">
    <property type="nucleotide sequence ID" value="XM_031142345.1"/>
</dbReference>
<dbReference type="PANTHER" id="PTHR43791:SF59">
    <property type="entry name" value="TRANSPORTER, PUTATIVE (AFU_ORTHOLOGUE AFUA_1G06550)-RELATED"/>
    <property type="match status" value="1"/>
</dbReference>
<dbReference type="OrthoDB" id="6730379at2759"/>